<dbReference type="AlphaFoldDB" id="A0A0B0HGM3"/>
<evidence type="ECO:0000256" key="4">
    <source>
        <dbReference type="ARBA" id="ARBA00009320"/>
    </source>
</evidence>
<organism evidence="9 10">
    <name type="scientific">Solemya velum gill symbiont</name>
    <dbReference type="NCBI Taxonomy" id="2340"/>
    <lineage>
        <taxon>Bacteria</taxon>
        <taxon>Pseudomonadati</taxon>
        <taxon>Pseudomonadota</taxon>
        <taxon>Gammaproteobacteria</taxon>
        <taxon>sulfur-oxidizing symbionts</taxon>
    </lineage>
</organism>
<comment type="pathway">
    <text evidence="2">Amino-acid biosynthesis; L-valine biosynthesis; L-valine from pyruvate: step 4/4.</text>
</comment>
<comment type="catalytic activity">
    <reaction evidence="8">
        <text>L-leucine + 2-oxoglutarate = 4-methyl-2-oxopentanoate + L-glutamate</text>
        <dbReference type="Rhea" id="RHEA:18321"/>
        <dbReference type="ChEBI" id="CHEBI:16810"/>
        <dbReference type="ChEBI" id="CHEBI:17865"/>
        <dbReference type="ChEBI" id="CHEBI:29985"/>
        <dbReference type="ChEBI" id="CHEBI:57427"/>
        <dbReference type="EC" id="2.6.1.42"/>
    </reaction>
</comment>
<dbReference type="EMBL" id="JRAA01000001">
    <property type="protein sequence ID" value="KHF26626.1"/>
    <property type="molecule type" value="Genomic_DNA"/>
</dbReference>
<evidence type="ECO:0000256" key="3">
    <source>
        <dbReference type="ARBA" id="ARBA00005072"/>
    </source>
</evidence>
<dbReference type="GO" id="GO:0005829">
    <property type="term" value="C:cytosol"/>
    <property type="evidence" value="ECO:0007669"/>
    <property type="project" value="TreeGrafter"/>
</dbReference>
<protein>
    <recommendedName>
        <fullName evidence="5">branched-chain-amino-acid transaminase</fullName>
        <ecNumber evidence="5">2.6.1.42</ecNumber>
    </recommendedName>
</protein>
<evidence type="ECO:0000256" key="7">
    <source>
        <dbReference type="ARBA" id="ARBA00048798"/>
    </source>
</evidence>
<evidence type="ECO:0000256" key="5">
    <source>
        <dbReference type="ARBA" id="ARBA00013053"/>
    </source>
</evidence>
<dbReference type="PANTHER" id="PTHR42743:SF11">
    <property type="entry name" value="AMINODEOXYCHORISMATE LYASE"/>
    <property type="match status" value="1"/>
</dbReference>
<dbReference type="GO" id="GO:0006532">
    <property type="term" value="P:aspartate biosynthetic process"/>
    <property type="evidence" value="ECO:0007669"/>
    <property type="project" value="TreeGrafter"/>
</dbReference>
<evidence type="ECO:0000256" key="6">
    <source>
        <dbReference type="ARBA" id="ARBA00048212"/>
    </source>
</evidence>
<dbReference type="PANTHER" id="PTHR42743">
    <property type="entry name" value="AMINO-ACID AMINOTRANSFERASE"/>
    <property type="match status" value="1"/>
</dbReference>
<keyword evidence="9" id="KW-0808">Transferase</keyword>
<comment type="catalytic activity">
    <reaction evidence="6">
        <text>L-valine + 2-oxoglutarate = 3-methyl-2-oxobutanoate + L-glutamate</text>
        <dbReference type="Rhea" id="RHEA:24813"/>
        <dbReference type="ChEBI" id="CHEBI:11851"/>
        <dbReference type="ChEBI" id="CHEBI:16810"/>
        <dbReference type="ChEBI" id="CHEBI:29985"/>
        <dbReference type="ChEBI" id="CHEBI:57762"/>
        <dbReference type="EC" id="2.6.1.42"/>
    </reaction>
</comment>
<dbReference type="SUPFAM" id="SSF56752">
    <property type="entry name" value="D-aminoacid aminotransferase-like PLP-dependent enzymes"/>
    <property type="match status" value="1"/>
</dbReference>
<keyword evidence="10" id="KW-1185">Reference proteome</keyword>
<evidence type="ECO:0000256" key="8">
    <source>
        <dbReference type="ARBA" id="ARBA00049229"/>
    </source>
</evidence>
<dbReference type="STRING" id="2340.JV46_23090"/>
<evidence type="ECO:0000313" key="9">
    <source>
        <dbReference type="EMBL" id="KHF26626.1"/>
    </source>
</evidence>
<dbReference type="Gene3D" id="3.20.10.10">
    <property type="entry name" value="D-amino Acid Aminotransferase, subunit A, domain 2"/>
    <property type="match status" value="1"/>
</dbReference>
<comment type="pathway">
    <text evidence="3">Amino-acid biosynthesis; L-leucine biosynthesis; L-leucine from 3-methyl-2-oxobutanoate: step 4/4.</text>
</comment>
<comment type="similarity">
    <text evidence="4">Belongs to the class-IV pyridoxal-phosphate-dependent aminotransferase family.</text>
</comment>
<comment type="caution">
    <text evidence="9">The sequence shown here is derived from an EMBL/GenBank/DDBJ whole genome shotgun (WGS) entry which is preliminary data.</text>
</comment>
<comment type="pathway">
    <text evidence="1">Amino-acid biosynthesis; L-isoleucine biosynthesis; L-isoleucine from 2-oxobutanoate: step 4/4.</text>
</comment>
<dbReference type="EC" id="2.6.1.42" evidence="5"/>
<dbReference type="GO" id="GO:0004084">
    <property type="term" value="F:branched-chain-amino-acid transaminase activity"/>
    <property type="evidence" value="ECO:0007669"/>
    <property type="project" value="UniProtKB-EC"/>
</dbReference>
<reference evidence="9 10" key="1">
    <citation type="journal article" date="2014" name="BMC Genomics">
        <title>The genome of the intracellular bacterium of the coastal bivalve, Solemya velum: a blueprint for thriving in and out of symbiosis.</title>
        <authorList>
            <person name="Dmytrenko O."/>
            <person name="Russell S.L."/>
            <person name="Loo W.T."/>
            <person name="Fontanez K.M."/>
            <person name="Liao L."/>
            <person name="Roeselers G."/>
            <person name="Sharma R."/>
            <person name="Stewart F.J."/>
            <person name="Newton I.L."/>
            <person name="Woyke T."/>
            <person name="Wu D."/>
            <person name="Lang J.M."/>
            <person name="Eisen J.A."/>
            <person name="Cavanaugh C.M."/>
        </authorList>
    </citation>
    <scope>NUCLEOTIDE SEQUENCE [LARGE SCALE GENOMIC DNA]</scope>
    <source>
        <strain evidence="9 10">WH</strain>
    </source>
</reference>
<proteinExistence type="inferred from homology"/>
<dbReference type="InterPro" id="IPR050571">
    <property type="entry name" value="Class-IV_PLP-Dep_Aminotrnsfr"/>
</dbReference>
<evidence type="ECO:0000256" key="2">
    <source>
        <dbReference type="ARBA" id="ARBA00004931"/>
    </source>
</evidence>
<name>A0A0B0HGM3_SOVGS</name>
<dbReference type="GO" id="GO:0009098">
    <property type="term" value="P:L-leucine biosynthetic process"/>
    <property type="evidence" value="ECO:0007669"/>
    <property type="project" value="TreeGrafter"/>
</dbReference>
<gene>
    <name evidence="9" type="ORF">JV46_23090</name>
</gene>
<dbReference type="GO" id="GO:0009099">
    <property type="term" value="P:L-valine biosynthetic process"/>
    <property type="evidence" value="ECO:0007669"/>
    <property type="project" value="TreeGrafter"/>
</dbReference>
<sequence>MQLADELGTPVIENRITRDEVYIADEAFFTGTAAEVTPIRELDGRTIGCGSRGPVTEKLQTLYFDAVHGRSAEHEEWLAYV</sequence>
<dbReference type="GO" id="GO:0016829">
    <property type="term" value="F:lyase activity"/>
    <property type="evidence" value="ECO:0007669"/>
    <property type="project" value="UniProtKB-KW"/>
</dbReference>
<dbReference type="PATRIC" id="fig|2340.3.peg.1143"/>
<dbReference type="InterPro" id="IPR043132">
    <property type="entry name" value="BCAT-like_C"/>
</dbReference>
<accession>A0A0B0HGM3</accession>
<dbReference type="eggNOG" id="COG0115">
    <property type="taxonomic scope" value="Bacteria"/>
</dbReference>
<dbReference type="InterPro" id="IPR036038">
    <property type="entry name" value="Aminotransferase-like"/>
</dbReference>
<keyword evidence="9" id="KW-0456">Lyase</keyword>
<evidence type="ECO:0000256" key="1">
    <source>
        <dbReference type="ARBA" id="ARBA00004824"/>
    </source>
</evidence>
<keyword evidence="9" id="KW-0032">Aminotransferase</keyword>
<comment type="catalytic activity">
    <reaction evidence="7">
        <text>L-isoleucine + 2-oxoglutarate = (S)-3-methyl-2-oxopentanoate + L-glutamate</text>
        <dbReference type="Rhea" id="RHEA:24801"/>
        <dbReference type="ChEBI" id="CHEBI:16810"/>
        <dbReference type="ChEBI" id="CHEBI:29985"/>
        <dbReference type="ChEBI" id="CHEBI:35146"/>
        <dbReference type="ChEBI" id="CHEBI:58045"/>
        <dbReference type="EC" id="2.6.1.42"/>
    </reaction>
</comment>
<evidence type="ECO:0000313" key="10">
    <source>
        <dbReference type="Proteomes" id="UP000030856"/>
    </source>
</evidence>
<dbReference type="Proteomes" id="UP000030856">
    <property type="component" value="Unassembled WGS sequence"/>
</dbReference>